<comment type="caution">
    <text evidence="1">The sequence shown here is derived from an EMBL/GenBank/DDBJ whole genome shotgun (WGS) entry which is preliminary data.</text>
</comment>
<keyword evidence="2" id="KW-1185">Reference proteome</keyword>
<dbReference type="EMBL" id="MU150250">
    <property type="protein sequence ID" value="KAF9464956.1"/>
    <property type="molecule type" value="Genomic_DNA"/>
</dbReference>
<evidence type="ECO:0000313" key="1">
    <source>
        <dbReference type="EMBL" id="KAF9464956.1"/>
    </source>
</evidence>
<sequence>MPRTLLPCPINGCHTSTSGHRINQLVDHFLQEHSHLNRITINLPSNILRPMWQPFSPVKMIPSPPPLPTEVGPGCIVIQPTKPTTFYQDPNISSSLPPSPHKQAHKQILRKEQEQAMDDSTDKDVMDLNLPDFEDIPSLEFQEDELYKIQDLVVWDCLPIPAVDVSRPQPMYGLPPLEPPISMLYEQFAQHVDTLFPVA</sequence>
<accession>A0A9P5YBS8</accession>
<gene>
    <name evidence="1" type="ORF">BDZ94DRAFT_424617</name>
</gene>
<evidence type="ECO:0000313" key="2">
    <source>
        <dbReference type="Proteomes" id="UP000807353"/>
    </source>
</evidence>
<organism evidence="1 2">
    <name type="scientific">Collybia nuda</name>
    <dbReference type="NCBI Taxonomy" id="64659"/>
    <lineage>
        <taxon>Eukaryota</taxon>
        <taxon>Fungi</taxon>
        <taxon>Dikarya</taxon>
        <taxon>Basidiomycota</taxon>
        <taxon>Agaricomycotina</taxon>
        <taxon>Agaricomycetes</taxon>
        <taxon>Agaricomycetidae</taxon>
        <taxon>Agaricales</taxon>
        <taxon>Tricholomatineae</taxon>
        <taxon>Clitocybaceae</taxon>
        <taxon>Collybia</taxon>
    </lineage>
</organism>
<reference evidence="1" key="1">
    <citation type="submission" date="2020-11" db="EMBL/GenBank/DDBJ databases">
        <authorList>
            <consortium name="DOE Joint Genome Institute"/>
            <person name="Ahrendt S."/>
            <person name="Riley R."/>
            <person name="Andreopoulos W."/>
            <person name="Labutti K."/>
            <person name="Pangilinan J."/>
            <person name="Ruiz-Duenas F.J."/>
            <person name="Barrasa J.M."/>
            <person name="Sanchez-Garcia M."/>
            <person name="Camarero S."/>
            <person name="Miyauchi S."/>
            <person name="Serrano A."/>
            <person name="Linde D."/>
            <person name="Babiker R."/>
            <person name="Drula E."/>
            <person name="Ayuso-Fernandez I."/>
            <person name="Pacheco R."/>
            <person name="Padilla G."/>
            <person name="Ferreira P."/>
            <person name="Barriuso J."/>
            <person name="Kellner H."/>
            <person name="Castanera R."/>
            <person name="Alfaro M."/>
            <person name="Ramirez L."/>
            <person name="Pisabarro A.G."/>
            <person name="Kuo A."/>
            <person name="Tritt A."/>
            <person name="Lipzen A."/>
            <person name="He G."/>
            <person name="Yan M."/>
            <person name="Ng V."/>
            <person name="Cullen D."/>
            <person name="Martin F."/>
            <person name="Rosso M.-N."/>
            <person name="Henrissat B."/>
            <person name="Hibbett D."/>
            <person name="Martinez A.T."/>
            <person name="Grigoriev I.V."/>
        </authorList>
    </citation>
    <scope>NUCLEOTIDE SEQUENCE</scope>
    <source>
        <strain evidence="1">CBS 247.69</strain>
    </source>
</reference>
<dbReference type="AlphaFoldDB" id="A0A9P5YBS8"/>
<dbReference type="Proteomes" id="UP000807353">
    <property type="component" value="Unassembled WGS sequence"/>
</dbReference>
<proteinExistence type="predicted"/>
<dbReference type="OrthoDB" id="2576496at2759"/>
<name>A0A9P5YBS8_9AGAR</name>
<protein>
    <submittedName>
        <fullName evidence="1">Uncharacterized protein</fullName>
    </submittedName>
</protein>